<proteinExistence type="inferred from homology"/>
<feature type="transmembrane region" description="Helical" evidence="10">
    <location>
        <begin position="29"/>
        <end position="50"/>
    </location>
</feature>
<keyword evidence="5" id="KW-0999">Mitochondrion inner membrane</keyword>
<evidence type="ECO:0000256" key="5">
    <source>
        <dbReference type="ARBA" id="ARBA00022792"/>
    </source>
</evidence>
<gene>
    <name evidence="11" type="ORF">NQ317_019662</name>
</gene>
<reference evidence="11" key="1">
    <citation type="journal article" date="2023" name="Insect Mol. Biol.">
        <title>Genome sequencing provides insights into the evolution of gene families encoding plant cell wall-degrading enzymes in longhorned beetles.</title>
        <authorList>
            <person name="Shin N.R."/>
            <person name="Okamura Y."/>
            <person name="Kirsch R."/>
            <person name="Pauchet Y."/>
        </authorList>
    </citation>
    <scope>NUCLEOTIDE SEQUENCE</scope>
    <source>
        <strain evidence="11">MMC_N1</strain>
    </source>
</reference>
<dbReference type="PANTHER" id="PTHR13141:SF4">
    <property type="entry name" value="TRANSMEMBRANE PROTEIN 242"/>
    <property type="match status" value="1"/>
</dbReference>
<dbReference type="InterPro" id="IPR009792">
    <property type="entry name" value="TMEM242"/>
</dbReference>
<keyword evidence="6 10" id="KW-1133">Transmembrane helix</keyword>
<accession>A0ABQ9JJQ1</accession>
<comment type="function">
    <text evidence="9">Scaffold protein that participates in the c-ring assembly of mitochondrial ATP synthase (F(1)F(0) ATP synthase or complex V) by facilitating the membrane insertion and oligomer formation of the subunit c/ATP5MC3. Participates in the incorporation of the c-ring into vestigial complexes. Additionally influences the incorporation of subunits MT-ATP6, MT-ATP8, ATP5MJ, and ATP5MK in the ATP synthase.</text>
</comment>
<keyword evidence="8 10" id="KW-0472">Membrane</keyword>
<evidence type="ECO:0000256" key="4">
    <source>
        <dbReference type="ARBA" id="ARBA00022692"/>
    </source>
</evidence>
<evidence type="ECO:0000256" key="9">
    <source>
        <dbReference type="ARBA" id="ARBA00045905"/>
    </source>
</evidence>
<comment type="similarity">
    <text evidence="2">Belongs to the TMEM242 family.</text>
</comment>
<name>A0ABQ9JJQ1_9CUCU</name>
<evidence type="ECO:0000313" key="12">
    <source>
        <dbReference type="Proteomes" id="UP001162164"/>
    </source>
</evidence>
<organism evidence="11 12">
    <name type="scientific">Molorchus minor</name>
    <dbReference type="NCBI Taxonomy" id="1323400"/>
    <lineage>
        <taxon>Eukaryota</taxon>
        <taxon>Metazoa</taxon>
        <taxon>Ecdysozoa</taxon>
        <taxon>Arthropoda</taxon>
        <taxon>Hexapoda</taxon>
        <taxon>Insecta</taxon>
        <taxon>Pterygota</taxon>
        <taxon>Neoptera</taxon>
        <taxon>Endopterygota</taxon>
        <taxon>Coleoptera</taxon>
        <taxon>Polyphaga</taxon>
        <taxon>Cucujiformia</taxon>
        <taxon>Chrysomeloidea</taxon>
        <taxon>Cerambycidae</taxon>
        <taxon>Lamiinae</taxon>
        <taxon>Monochamini</taxon>
        <taxon>Molorchus</taxon>
    </lineage>
</organism>
<dbReference type="EMBL" id="JAPWTJ010000439">
    <property type="protein sequence ID" value="KAJ8978424.1"/>
    <property type="molecule type" value="Genomic_DNA"/>
</dbReference>
<comment type="subcellular location">
    <subcellularLocation>
        <location evidence="1">Mitochondrion inner membrane</location>
        <topology evidence="1">Multi-pass membrane protein</topology>
    </subcellularLocation>
</comment>
<evidence type="ECO:0000256" key="7">
    <source>
        <dbReference type="ARBA" id="ARBA00023128"/>
    </source>
</evidence>
<dbReference type="Proteomes" id="UP001162164">
    <property type="component" value="Unassembled WGS sequence"/>
</dbReference>
<evidence type="ECO:0000256" key="2">
    <source>
        <dbReference type="ARBA" id="ARBA00007570"/>
    </source>
</evidence>
<keyword evidence="12" id="KW-1185">Reference proteome</keyword>
<evidence type="ECO:0000256" key="10">
    <source>
        <dbReference type="SAM" id="Phobius"/>
    </source>
</evidence>
<protein>
    <recommendedName>
        <fullName evidence="3">Transmembrane protein 242</fullName>
    </recommendedName>
</protein>
<evidence type="ECO:0000256" key="6">
    <source>
        <dbReference type="ARBA" id="ARBA00022989"/>
    </source>
</evidence>
<evidence type="ECO:0000256" key="3">
    <source>
        <dbReference type="ARBA" id="ARBA00013934"/>
    </source>
</evidence>
<sequence length="133" mass="14592">MSEEKTENILECKAAKHSYSKEFKIKSGLFLAGVSGISALIGFGATVASAKKHDPVHFDKGMVPAKELQESGAHLALRALGWGTLYAMEEFRNKMGSVLPKIPKNDPPIGRTEFSGLNDLLDYLQHHKPVKDK</sequence>
<keyword evidence="4 10" id="KW-0812">Transmembrane</keyword>
<evidence type="ECO:0000256" key="8">
    <source>
        <dbReference type="ARBA" id="ARBA00023136"/>
    </source>
</evidence>
<dbReference type="Pfam" id="PF07096">
    <property type="entry name" value="DUF1358"/>
    <property type="match status" value="1"/>
</dbReference>
<evidence type="ECO:0000256" key="1">
    <source>
        <dbReference type="ARBA" id="ARBA00004448"/>
    </source>
</evidence>
<comment type="caution">
    <text evidence="11">The sequence shown here is derived from an EMBL/GenBank/DDBJ whole genome shotgun (WGS) entry which is preliminary data.</text>
</comment>
<keyword evidence="7" id="KW-0496">Mitochondrion</keyword>
<evidence type="ECO:0000313" key="11">
    <source>
        <dbReference type="EMBL" id="KAJ8978424.1"/>
    </source>
</evidence>
<dbReference type="PANTHER" id="PTHR13141">
    <property type="entry name" value="TRANSMEMBRANE PROTEIN 242"/>
    <property type="match status" value="1"/>
</dbReference>